<comment type="caution">
    <text evidence="2">The sequence shown here is derived from an EMBL/GenBank/DDBJ whole genome shotgun (WGS) entry which is preliminary data.</text>
</comment>
<reference evidence="2" key="1">
    <citation type="journal article" date="2022" name="G3 (Bethesda)">
        <title>High quality genome of the basidiomycete yeast Dioszegia hungarica PDD-24b-2 isolated from cloud water.</title>
        <authorList>
            <person name="Jarrige D."/>
            <person name="Haridas S."/>
            <person name="Bleykasten-Grosshans C."/>
            <person name="Joly M."/>
            <person name="Nadalig T."/>
            <person name="Sancelme M."/>
            <person name="Vuilleumier S."/>
            <person name="Grigoriev I.V."/>
            <person name="Amato P."/>
            <person name="Bringel F."/>
        </authorList>
    </citation>
    <scope>NUCLEOTIDE SEQUENCE</scope>
    <source>
        <strain evidence="2">PDD-24b-2</strain>
    </source>
</reference>
<protein>
    <recommendedName>
        <fullName evidence="4">CUE domain-containing protein</fullName>
    </recommendedName>
</protein>
<feature type="compositionally biased region" description="Pro residues" evidence="1">
    <location>
        <begin position="394"/>
        <end position="411"/>
    </location>
</feature>
<name>A0AA38LSA7_9TREE</name>
<evidence type="ECO:0000313" key="3">
    <source>
        <dbReference type="Proteomes" id="UP001164286"/>
    </source>
</evidence>
<dbReference type="Proteomes" id="UP001164286">
    <property type="component" value="Unassembled WGS sequence"/>
</dbReference>
<feature type="region of interest" description="Disordered" evidence="1">
    <location>
        <begin position="637"/>
        <end position="716"/>
    </location>
</feature>
<feature type="compositionally biased region" description="Gly residues" evidence="1">
    <location>
        <begin position="673"/>
        <end position="685"/>
    </location>
</feature>
<dbReference type="GeneID" id="77732092"/>
<evidence type="ECO:0000313" key="2">
    <source>
        <dbReference type="EMBL" id="KAI9635637.1"/>
    </source>
</evidence>
<feature type="compositionally biased region" description="Gly residues" evidence="1">
    <location>
        <begin position="639"/>
        <end position="666"/>
    </location>
</feature>
<evidence type="ECO:0008006" key="4">
    <source>
        <dbReference type="Google" id="ProtNLM"/>
    </source>
</evidence>
<organism evidence="2 3">
    <name type="scientific">Dioszegia hungarica</name>
    <dbReference type="NCBI Taxonomy" id="4972"/>
    <lineage>
        <taxon>Eukaryota</taxon>
        <taxon>Fungi</taxon>
        <taxon>Dikarya</taxon>
        <taxon>Basidiomycota</taxon>
        <taxon>Agaricomycotina</taxon>
        <taxon>Tremellomycetes</taxon>
        <taxon>Tremellales</taxon>
        <taxon>Bulleribasidiaceae</taxon>
        <taxon>Dioszegia</taxon>
    </lineage>
</organism>
<proteinExistence type="predicted"/>
<gene>
    <name evidence="2" type="ORF">MKK02DRAFT_44335</name>
</gene>
<dbReference type="EMBL" id="JAKWFO010000005">
    <property type="protein sequence ID" value="KAI9635637.1"/>
    <property type="molecule type" value="Genomic_DNA"/>
</dbReference>
<dbReference type="AlphaFoldDB" id="A0AA38LSA7"/>
<keyword evidence="3" id="KW-1185">Reference proteome</keyword>
<dbReference type="RefSeq" id="XP_052945414.1">
    <property type="nucleotide sequence ID" value="XM_053092887.1"/>
</dbReference>
<evidence type="ECO:0000256" key="1">
    <source>
        <dbReference type="SAM" id="MobiDB-lite"/>
    </source>
</evidence>
<accession>A0AA38LSA7</accession>
<feature type="region of interest" description="Disordered" evidence="1">
    <location>
        <begin position="499"/>
        <end position="552"/>
    </location>
</feature>
<feature type="region of interest" description="Disordered" evidence="1">
    <location>
        <begin position="381"/>
        <end position="415"/>
    </location>
</feature>
<sequence length="716" mass="75977">MVAPLPKSLPPAVLQARVLPIVLRRLSSTPLSDHTTIIDLLSSTTRLLASDRQHHGHLSQTTVLPLQLALHLSGSETSAPALPLPLLLDLTSAYPAHRNAIFNIWDHAFDKSLVAATARTDAQSPGESGGSEDEADSELVLLIQSELVPALVSRIQHKPSVADISTVSALLLVMVRAHEELLAILLSEADYILPTLRGAYTSLEQAPSADGSEAPLSREAVRAKESILLFCAELVGAVQGETVREGLKRLAGVPVKLKEGGEGFLRNNSMGEDLGIYLAAIDAKEKGQAKQSEIVPELTQMLEENMDDEARGDPRVQAILQLFPSLPPAQLLLALNHPSYATSSTSTPEEQASPLLEVILSGGSDLPSDLVQLRHAIQSVSDQQGSISTSASVPAPPPHASSAPPAAPAKPQPYVRSNIHDDAPLDFSRLTLRDGTDVPTPLALAPGLGKEVSDEMRASIMRLVDRQRIEAEEQARALANATGQKYRPERYDEAGGLIPINESMEDDDDHGEEEDGGKSGLILKEGDESGEEEVGENVVETSKKNQNKPQNTGYDVTIQTKLELAYLADVRVFDKDGETRRSSARAKLKKATGMDDNQLEGWRIMLDRNIHKEAILGRHMFVPSQNLDYVMDGRSVAGSTGGGGSRGGRGGRNGGGGGGGSRGGGDNSSVGGDSAGGSSRGGGGRGRGESKGNRGHSNAARTRGHDKKMSRMGQGI</sequence>
<feature type="compositionally biased region" description="Acidic residues" evidence="1">
    <location>
        <begin position="503"/>
        <end position="515"/>
    </location>
</feature>